<dbReference type="InterPro" id="IPR013785">
    <property type="entry name" value="Aldolase_TIM"/>
</dbReference>
<comment type="similarity">
    <text evidence="1">Belongs to the HMG-CoA lyase family.</text>
</comment>
<dbReference type="GO" id="GO:0047445">
    <property type="term" value="F:3-hydroxy-3-isohexenylglutaryl-CoA lyase activity"/>
    <property type="evidence" value="ECO:0007669"/>
    <property type="project" value="UniProtKB-EC"/>
</dbReference>
<dbReference type="Proteomes" id="UP000435877">
    <property type="component" value="Unassembled WGS sequence"/>
</dbReference>
<evidence type="ECO:0000259" key="4">
    <source>
        <dbReference type="PROSITE" id="PS50991"/>
    </source>
</evidence>
<dbReference type="PROSITE" id="PS50991">
    <property type="entry name" value="PYR_CT"/>
    <property type="match status" value="1"/>
</dbReference>
<organism evidence="5 7">
    <name type="scientific">Zhongshania aliphaticivorans</name>
    <dbReference type="NCBI Taxonomy" id="1470434"/>
    <lineage>
        <taxon>Bacteria</taxon>
        <taxon>Pseudomonadati</taxon>
        <taxon>Pseudomonadota</taxon>
        <taxon>Gammaproteobacteria</taxon>
        <taxon>Cellvibrionales</taxon>
        <taxon>Spongiibacteraceae</taxon>
        <taxon>Zhongshania</taxon>
    </lineage>
</organism>
<evidence type="ECO:0000256" key="3">
    <source>
        <dbReference type="ARBA" id="ARBA00023239"/>
    </source>
</evidence>
<evidence type="ECO:0000313" key="5">
    <source>
        <dbReference type="EMBL" id="CAA0093848.1"/>
    </source>
</evidence>
<sequence length="293" mass="31559">MTSNPTLPNYARIVEVGPRDGLQNEKQAIGIDTRINLVNMLAEAGLSYIETGSFVSPKWVPQMANTDQVFAGIHRQPNAAYIALVPNMQGFEQAVTAKADEVAIFTTASETFAKKNTNCTIAESIERFKPIIERAKALNIPVRGYISCIAACPYEGLIAPIEVAKLAAQLISMGCYEVSLGDTIGSATPEQISEILECVLPYVPADKLAVHFHDTNGRAIENIHVALQYGISVIDSAIGGLGGCPYAEGATGNVATESVVDLLDKLNIRHDINWEKLNKASQYIRQALTNSAP</sequence>
<dbReference type="PANTHER" id="PTHR42738:SF7">
    <property type="entry name" value="HYDROXYMETHYLGLUTARYL-COA LYASE"/>
    <property type="match status" value="1"/>
</dbReference>
<evidence type="ECO:0000256" key="2">
    <source>
        <dbReference type="ARBA" id="ARBA00022723"/>
    </source>
</evidence>
<keyword evidence="2" id="KW-0479">Metal-binding</keyword>
<dbReference type="RefSeq" id="WP_159269063.1">
    <property type="nucleotide sequence ID" value="NZ_CACSIK010000001.1"/>
</dbReference>
<dbReference type="InterPro" id="IPR043594">
    <property type="entry name" value="HMGL"/>
</dbReference>
<dbReference type="AlphaFoldDB" id="A0A5S9NTD0"/>
<dbReference type="EMBL" id="CACSIM010000004">
    <property type="protein sequence ID" value="CAA0111916.1"/>
    <property type="molecule type" value="Genomic_DNA"/>
</dbReference>
<evidence type="ECO:0000313" key="7">
    <source>
        <dbReference type="Proteomes" id="UP000435877"/>
    </source>
</evidence>
<dbReference type="OrthoDB" id="9784013at2"/>
<reference evidence="7 8" key="1">
    <citation type="submission" date="2019-11" db="EMBL/GenBank/DDBJ databases">
        <authorList>
            <person name="Holert J."/>
        </authorList>
    </citation>
    <scope>NUCLEOTIDE SEQUENCE [LARGE SCALE GENOMIC DNA]</scope>
    <source>
        <strain evidence="6">BC3_2A</strain>
        <strain evidence="5">SB11_1A</strain>
    </source>
</reference>
<dbReference type="GO" id="GO:0004419">
    <property type="term" value="F:hydroxymethylglutaryl-CoA lyase activity"/>
    <property type="evidence" value="ECO:0007669"/>
    <property type="project" value="TreeGrafter"/>
</dbReference>
<keyword evidence="7" id="KW-1185">Reference proteome</keyword>
<dbReference type="NCBIfam" id="NF004283">
    <property type="entry name" value="PRK05692.1"/>
    <property type="match status" value="1"/>
</dbReference>
<dbReference type="Proteomes" id="UP000439591">
    <property type="component" value="Unassembled WGS sequence"/>
</dbReference>
<dbReference type="InterPro" id="IPR000891">
    <property type="entry name" value="PYR_CT"/>
</dbReference>
<dbReference type="FunFam" id="3.20.20.70:FF:000071">
    <property type="entry name" value="Hydroxymethylglutaryl-CoA lyase"/>
    <property type="match status" value="1"/>
</dbReference>
<dbReference type="GO" id="GO:0006552">
    <property type="term" value="P:L-leucine catabolic process"/>
    <property type="evidence" value="ECO:0007669"/>
    <property type="project" value="TreeGrafter"/>
</dbReference>
<dbReference type="Pfam" id="PF00682">
    <property type="entry name" value="HMGL-like"/>
    <property type="match status" value="1"/>
</dbReference>
<dbReference type="Gene3D" id="3.20.20.70">
    <property type="entry name" value="Aldolase class I"/>
    <property type="match status" value="1"/>
</dbReference>
<dbReference type="EMBL" id="CACSIK010000001">
    <property type="protein sequence ID" value="CAA0093848.1"/>
    <property type="molecule type" value="Genomic_DNA"/>
</dbReference>
<dbReference type="EC" id="4.1.3.26" evidence="5"/>
<dbReference type="GO" id="GO:0046872">
    <property type="term" value="F:metal ion binding"/>
    <property type="evidence" value="ECO:0007669"/>
    <property type="project" value="UniProtKB-KW"/>
</dbReference>
<evidence type="ECO:0000256" key="1">
    <source>
        <dbReference type="ARBA" id="ARBA00009405"/>
    </source>
</evidence>
<evidence type="ECO:0000313" key="6">
    <source>
        <dbReference type="EMBL" id="CAA0111916.1"/>
    </source>
</evidence>
<dbReference type="SUPFAM" id="SSF51569">
    <property type="entry name" value="Aldolase"/>
    <property type="match status" value="1"/>
</dbReference>
<dbReference type="GO" id="GO:0046951">
    <property type="term" value="P:ketone body biosynthetic process"/>
    <property type="evidence" value="ECO:0007669"/>
    <property type="project" value="TreeGrafter"/>
</dbReference>
<dbReference type="CDD" id="cd07938">
    <property type="entry name" value="DRE_TIM_HMGL"/>
    <property type="match status" value="1"/>
</dbReference>
<keyword evidence="3 5" id="KW-0456">Lyase</keyword>
<gene>
    <name evidence="5" type="primary">liuE</name>
    <name evidence="5" type="ORF">IHBHHGIJ_02538</name>
    <name evidence="6" type="ORF">KFEGEMFD_02725</name>
</gene>
<name>A0A5S9NTD0_9GAMM</name>
<accession>A0A5S9NTD0</accession>
<proteinExistence type="inferred from homology"/>
<feature type="domain" description="Pyruvate carboxyltransferase" evidence="4">
    <location>
        <begin position="11"/>
        <end position="278"/>
    </location>
</feature>
<protein>
    <submittedName>
        <fullName evidence="5">3-hydroxy-3-isohexenylglutaryl-CoA/hydroxy-methylglutaryl-CoA lyase</fullName>
        <ecNumber evidence="5">4.1.3.26</ecNumber>
    </submittedName>
</protein>
<dbReference type="PANTHER" id="PTHR42738">
    <property type="entry name" value="HYDROXYMETHYLGLUTARYL-COA LYASE"/>
    <property type="match status" value="1"/>
</dbReference>
<evidence type="ECO:0000313" key="8">
    <source>
        <dbReference type="Proteomes" id="UP000439591"/>
    </source>
</evidence>